<gene>
    <name evidence="2" type="ORF">FKW44_009475</name>
</gene>
<dbReference type="AlphaFoldDB" id="A0A7T8HFM8"/>
<reference evidence="3" key="1">
    <citation type="submission" date="2021-01" db="EMBL/GenBank/DDBJ databases">
        <title>Caligus Genome Assembly.</title>
        <authorList>
            <person name="Gallardo-Escarate C."/>
        </authorList>
    </citation>
    <scope>NUCLEOTIDE SEQUENCE [LARGE SCALE GENOMIC DNA]</scope>
</reference>
<organism evidence="2 3">
    <name type="scientific">Caligus rogercresseyi</name>
    <name type="common">Sea louse</name>
    <dbReference type="NCBI Taxonomy" id="217165"/>
    <lineage>
        <taxon>Eukaryota</taxon>
        <taxon>Metazoa</taxon>
        <taxon>Ecdysozoa</taxon>
        <taxon>Arthropoda</taxon>
        <taxon>Crustacea</taxon>
        <taxon>Multicrustacea</taxon>
        <taxon>Hexanauplia</taxon>
        <taxon>Copepoda</taxon>
        <taxon>Siphonostomatoida</taxon>
        <taxon>Caligidae</taxon>
        <taxon>Caligus</taxon>
    </lineage>
</organism>
<feature type="non-terminal residue" evidence="2">
    <location>
        <position position="1"/>
    </location>
</feature>
<keyword evidence="3" id="KW-1185">Reference proteome</keyword>
<sequence>NRRWSPSALKKSLSSPSLNSLINFSTVTTNSFLSTYREEGAESDGTEDERDNSL</sequence>
<evidence type="ECO:0000313" key="3">
    <source>
        <dbReference type="Proteomes" id="UP000595437"/>
    </source>
</evidence>
<dbReference type="Proteomes" id="UP000595437">
    <property type="component" value="Chromosome 6"/>
</dbReference>
<evidence type="ECO:0000313" key="2">
    <source>
        <dbReference type="EMBL" id="QQP48980.1"/>
    </source>
</evidence>
<protein>
    <submittedName>
        <fullName evidence="2">Uncharacterized protein</fullName>
    </submittedName>
</protein>
<feature type="compositionally biased region" description="Acidic residues" evidence="1">
    <location>
        <begin position="41"/>
        <end position="54"/>
    </location>
</feature>
<dbReference type="EMBL" id="CP045895">
    <property type="protein sequence ID" value="QQP48980.1"/>
    <property type="molecule type" value="Genomic_DNA"/>
</dbReference>
<accession>A0A7T8HFM8</accession>
<name>A0A7T8HFM8_CALRO</name>
<evidence type="ECO:0000256" key="1">
    <source>
        <dbReference type="SAM" id="MobiDB-lite"/>
    </source>
</evidence>
<proteinExistence type="predicted"/>
<feature type="region of interest" description="Disordered" evidence="1">
    <location>
        <begin position="35"/>
        <end position="54"/>
    </location>
</feature>